<dbReference type="AlphaFoldDB" id="A0A0L0N3N5"/>
<feature type="region of interest" description="Disordered" evidence="1">
    <location>
        <begin position="1"/>
        <end position="59"/>
    </location>
</feature>
<sequence length="322" mass="35561">MRQLRSGSRQLKRPADAAFGTTINSNDNDDDNGSKSNSNSSKTPTMSGTSSSGTGLRRQLRTDGGEDIRAAQRASDGQVQDLAAVDPAQWTAVTEHPGRLDLGSRLDKDSYLATRANILRLERGIAFDSRCRARASSLEKQANSIVRALRKRDEAQVYDCAEHRRGHAGQTHRRFAGDHFLSNLDLIDQTALFDVARHMPKGAHLHIHFNACLPPHVLLGVAKGMDRMFVTSDLPLVADGDCVNFDKCEVQFSILSPDKEKPGDLFSAGYQPRQTMRFAEFLRAFPRHYGRATADQWLADKLVFHEEEAYGLLQTAAGVGKV</sequence>
<evidence type="ECO:0000313" key="2">
    <source>
        <dbReference type="EMBL" id="KND88692.1"/>
    </source>
</evidence>
<evidence type="ECO:0000256" key="1">
    <source>
        <dbReference type="SAM" id="MobiDB-lite"/>
    </source>
</evidence>
<evidence type="ECO:0000313" key="3">
    <source>
        <dbReference type="Proteomes" id="UP000036947"/>
    </source>
</evidence>
<dbReference type="InterPro" id="IPR032466">
    <property type="entry name" value="Metal_Hydrolase"/>
</dbReference>
<protein>
    <recommendedName>
        <fullName evidence="4">Adenosine deaminase domain-containing protein</fullName>
    </recommendedName>
</protein>
<dbReference type="OrthoDB" id="7202371at2759"/>
<organism evidence="2 3">
    <name type="scientific">Tolypocladium ophioglossoides (strain CBS 100239)</name>
    <name type="common">Snaketongue truffleclub</name>
    <name type="synonym">Elaphocordyceps ophioglossoides</name>
    <dbReference type="NCBI Taxonomy" id="1163406"/>
    <lineage>
        <taxon>Eukaryota</taxon>
        <taxon>Fungi</taxon>
        <taxon>Dikarya</taxon>
        <taxon>Ascomycota</taxon>
        <taxon>Pezizomycotina</taxon>
        <taxon>Sordariomycetes</taxon>
        <taxon>Hypocreomycetidae</taxon>
        <taxon>Hypocreales</taxon>
        <taxon>Ophiocordycipitaceae</taxon>
        <taxon>Tolypocladium</taxon>
    </lineage>
</organism>
<feature type="compositionally biased region" description="Low complexity" evidence="1">
    <location>
        <begin position="34"/>
        <end position="55"/>
    </location>
</feature>
<dbReference type="STRING" id="1163406.A0A0L0N3N5"/>
<name>A0A0L0N3N5_TOLOC</name>
<gene>
    <name evidence="2" type="ORF">TOPH_06733</name>
</gene>
<comment type="caution">
    <text evidence="2">The sequence shown here is derived from an EMBL/GenBank/DDBJ whole genome shotgun (WGS) entry which is preliminary data.</text>
</comment>
<keyword evidence="3" id="KW-1185">Reference proteome</keyword>
<reference evidence="2 3" key="1">
    <citation type="journal article" date="2015" name="BMC Genomics">
        <title>The genome of the truffle-parasite Tolypocladium ophioglossoides and the evolution of antifungal peptaibiotics.</title>
        <authorList>
            <person name="Quandt C.A."/>
            <person name="Bushley K.E."/>
            <person name="Spatafora J.W."/>
        </authorList>
    </citation>
    <scope>NUCLEOTIDE SEQUENCE [LARGE SCALE GENOMIC DNA]</scope>
    <source>
        <strain evidence="2 3">CBS 100239</strain>
    </source>
</reference>
<evidence type="ECO:0008006" key="4">
    <source>
        <dbReference type="Google" id="ProtNLM"/>
    </source>
</evidence>
<accession>A0A0L0N3N5</accession>
<dbReference type="Proteomes" id="UP000036947">
    <property type="component" value="Unassembled WGS sequence"/>
</dbReference>
<dbReference type="EMBL" id="LFRF01000024">
    <property type="protein sequence ID" value="KND88692.1"/>
    <property type="molecule type" value="Genomic_DNA"/>
</dbReference>
<proteinExistence type="predicted"/>
<dbReference type="SUPFAM" id="SSF51556">
    <property type="entry name" value="Metallo-dependent hydrolases"/>
    <property type="match status" value="1"/>
</dbReference>
<dbReference type="Gene3D" id="3.20.20.140">
    <property type="entry name" value="Metal-dependent hydrolases"/>
    <property type="match status" value="1"/>
</dbReference>